<dbReference type="Proteomes" id="UP000289738">
    <property type="component" value="Chromosome A09"/>
</dbReference>
<evidence type="ECO:0000259" key="3">
    <source>
        <dbReference type="Pfam" id="PF03763"/>
    </source>
</evidence>
<sequence length="347" mass="39612">MKFKESSVESNKQNQKAFWFDIIQQWKKNEQCLLNRMMLRDGFVAQFQAMAAAATTTETHIHDHNFKGVQNQRVVQLCLQEHHHHPTTRTIHLQFHCAKASCEELDGWFTFHNRSLGTRCSLSLHHFDAHDNDFGHGFDIGNVMQQCFTGAVLNDNNGVLAPMWNQLLCDPSSPNSQDENPKNEETPIMSPFSRRDQGTQMSPPESESDANSSSISAMDQKNGYSGIEVRDVEVDSKATVIRWPKGHATKLTSFQESNSEIQTSCSDIAKSTMDITKIQKEEAKIVAWESQQKAKAEATIRKLEVSFQFIKICCFEVELSHMECVLSSTQYIYTHIYYDKISKQARH</sequence>
<feature type="domain" description="Remorin C-terminal" evidence="3">
    <location>
        <begin position="270"/>
        <end position="307"/>
    </location>
</feature>
<evidence type="ECO:0000256" key="2">
    <source>
        <dbReference type="SAM" id="MobiDB-lite"/>
    </source>
</evidence>
<comment type="caution">
    <text evidence="4">The sequence shown here is derived from an EMBL/GenBank/DDBJ whole genome shotgun (WGS) entry which is preliminary data.</text>
</comment>
<reference evidence="4 5" key="1">
    <citation type="submission" date="2019-01" db="EMBL/GenBank/DDBJ databases">
        <title>Sequencing of cultivated peanut Arachis hypogaea provides insights into genome evolution and oil improvement.</title>
        <authorList>
            <person name="Chen X."/>
        </authorList>
    </citation>
    <scope>NUCLEOTIDE SEQUENCE [LARGE SCALE GENOMIC DNA]</scope>
    <source>
        <strain evidence="5">cv. Fuhuasheng</strain>
        <tissue evidence="4">Leaves</tissue>
    </source>
</reference>
<dbReference type="AlphaFoldDB" id="A0A445BIM8"/>
<proteinExistence type="inferred from homology"/>
<dbReference type="PANTHER" id="PTHR31471:SF100">
    <property type="entry name" value="CARBOXY-TERMINAL REGION REMORIN"/>
    <property type="match status" value="1"/>
</dbReference>
<protein>
    <recommendedName>
        <fullName evidence="3">Remorin C-terminal domain-containing protein</fullName>
    </recommendedName>
</protein>
<keyword evidence="5" id="KW-1185">Reference proteome</keyword>
<evidence type="ECO:0000256" key="1">
    <source>
        <dbReference type="ARBA" id="ARBA00005711"/>
    </source>
</evidence>
<dbReference type="EMBL" id="SDMP01000009">
    <property type="protein sequence ID" value="RYR38536.1"/>
    <property type="molecule type" value="Genomic_DNA"/>
</dbReference>
<organism evidence="4 5">
    <name type="scientific">Arachis hypogaea</name>
    <name type="common">Peanut</name>
    <dbReference type="NCBI Taxonomy" id="3818"/>
    <lineage>
        <taxon>Eukaryota</taxon>
        <taxon>Viridiplantae</taxon>
        <taxon>Streptophyta</taxon>
        <taxon>Embryophyta</taxon>
        <taxon>Tracheophyta</taxon>
        <taxon>Spermatophyta</taxon>
        <taxon>Magnoliopsida</taxon>
        <taxon>eudicotyledons</taxon>
        <taxon>Gunneridae</taxon>
        <taxon>Pentapetalae</taxon>
        <taxon>rosids</taxon>
        <taxon>fabids</taxon>
        <taxon>Fabales</taxon>
        <taxon>Fabaceae</taxon>
        <taxon>Papilionoideae</taxon>
        <taxon>50 kb inversion clade</taxon>
        <taxon>dalbergioids sensu lato</taxon>
        <taxon>Dalbergieae</taxon>
        <taxon>Pterocarpus clade</taxon>
        <taxon>Arachis</taxon>
    </lineage>
</organism>
<evidence type="ECO:0000313" key="4">
    <source>
        <dbReference type="EMBL" id="RYR38536.1"/>
    </source>
</evidence>
<comment type="similarity">
    <text evidence="1">Belongs to the remorin family.</text>
</comment>
<gene>
    <name evidence="4" type="ORF">Ahy_A09g043582</name>
</gene>
<dbReference type="InterPro" id="IPR005516">
    <property type="entry name" value="Remorin_C"/>
</dbReference>
<name>A0A445BIM8_ARAHY</name>
<dbReference type="Pfam" id="PF03763">
    <property type="entry name" value="Remorin_C"/>
    <property type="match status" value="1"/>
</dbReference>
<dbReference type="STRING" id="3818.A0A445BIM8"/>
<accession>A0A445BIM8</accession>
<evidence type="ECO:0000313" key="5">
    <source>
        <dbReference type="Proteomes" id="UP000289738"/>
    </source>
</evidence>
<dbReference type="PANTHER" id="PTHR31471">
    <property type="entry name" value="OS02G0116800 PROTEIN"/>
    <property type="match status" value="1"/>
</dbReference>
<feature type="region of interest" description="Disordered" evidence="2">
    <location>
        <begin position="170"/>
        <end position="221"/>
    </location>
</feature>
<feature type="compositionally biased region" description="Low complexity" evidence="2">
    <location>
        <begin position="202"/>
        <end position="217"/>
    </location>
</feature>